<protein>
    <submittedName>
        <fullName evidence="3">Coiled-coil domain-containing protein 71</fullName>
    </submittedName>
</protein>
<feature type="compositionally biased region" description="Polar residues" evidence="2">
    <location>
        <begin position="56"/>
        <end position="72"/>
    </location>
</feature>
<dbReference type="AlphaFoldDB" id="A0AA47MY64"/>
<evidence type="ECO:0000313" key="3">
    <source>
        <dbReference type="EMBL" id="KAK0148709.1"/>
    </source>
</evidence>
<sequence length="376" mass="40841">MAHLLTRPAVLRPLTFATEETQALHSWSRVSSAGQSVVLEALKILGPKLGTPYPSSPAQLSTRRPNSTQDLSSPRPMLAVGSGAEKVLGVGTRPRELPSTQELLIFLQELREEGHRATVLRSKDVYGYRSVLSCPLTQDKLRALEKNQRPAAKRRGRKPLARKREVHPSWKTAQRSSPRIQGTCPPEAPLGPPSAVSRTAGEAEPRAPQPCLRLTSIQGLPGAPTARLQIHTSWEPSSGPHIQQPLPPPPALSGIPLHPTQTNGEAPTSAAVALLRHRGLSCPVRHDGALIGDSAPVLYGPHTELSSNWAHGARGSHPQGSSSRRGLASLRRKVIKVDHSRSVADARRKAQKILQLNLSPVIHIQPLVIREYRHLQ</sequence>
<evidence type="ECO:0000313" key="4">
    <source>
        <dbReference type="Proteomes" id="UP001174136"/>
    </source>
</evidence>
<dbReference type="InterPro" id="IPR026695">
    <property type="entry name" value="Ccdc71/71L"/>
</dbReference>
<feature type="region of interest" description="Disordered" evidence="2">
    <location>
        <begin position="233"/>
        <end position="265"/>
    </location>
</feature>
<keyword evidence="4" id="KW-1185">Reference proteome</keyword>
<reference evidence="3" key="1">
    <citation type="journal article" date="2023" name="Front. Mar. Sci.">
        <title>A new Merluccius polli reference genome to investigate the effects of global change in West African waters.</title>
        <authorList>
            <person name="Mateo J.L."/>
            <person name="Blanco-Fernandez C."/>
            <person name="Garcia-Vazquez E."/>
            <person name="Machado-Schiaffino G."/>
        </authorList>
    </citation>
    <scope>NUCLEOTIDE SEQUENCE</scope>
    <source>
        <strain evidence="3">C29</strain>
        <tissue evidence="3">Fin</tissue>
    </source>
</reference>
<name>A0AA47MY64_MERPO</name>
<dbReference type="Proteomes" id="UP001174136">
    <property type="component" value="Unassembled WGS sequence"/>
</dbReference>
<accession>A0AA47MY64</accession>
<feature type="compositionally biased region" description="Basic residues" evidence="2">
    <location>
        <begin position="151"/>
        <end position="161"/>
    </location>
</feature>
<evidence type="ECO:0000256" key="1">
    <source>
        <dbReference type="ARBA" id="ARBA00022553"/>
    </source>
</evidence>
<dbReference type="PANTHER" id="PTHR14484">
    <property type="entry name" value="COILED-COIL DOMAIN-CONTAINING PROTEIN 71"/>
    <property type="match status" value="1"/>
</dbReference>
<keyword evidence="1" id="KW-0597">Phosphoprotein</keyword>
<feature type="region of interest" description="Disordered" evidence="2">
    <location>
        <begin position="53"/>
        <end position="76"/>
    </location>
</feature>
<comment type="caution">
    <text evidence="3">The sequence shown here is derived from an EMBL/GenBank/DDBJ whole genome shotgun (WGS) entry which is preliminary data.</text>
</comment>
<dbReference type="Pfam" id="PF15374">
    <property type="entry name" value="CCDC71L"/>
    <property type="match status" value="2"/>
</dbReference>
<dbReference type="PANTHER" id="PTHR14484:SF0">
    <property type="entry name" value="COILED-COIL DOMAIN-CONTAINING PROTEIN 71"/>
    <property type="match status" value="1"/>
</dbReference>
<feature type="region of interest" description="Disordered" evidence="2">
    <location>
        <begin position="146"/>
        <end position="207"/>
    </location>
</feature>
<organism evidence="3 4">
    <name type="scientific">Merluccius polli</name>
    <name type="common">Benguela hake</name>
    <name type="synonym">Merluccius cadenati</name>
    <dbReference type="NCBI Taxonomy" id="89951"/>
    <lineage>
        <taxon>Eukaryota</taxon>
        <taxon>Metazoa</taxon>
        <taxon>Chordata</taxon>
        <taxon>Craniata</taxon>
        <taxon>Vertebrata</taxon>
        <taxon>Euteleostomi</taxon>
        <taxon>Actinopterygii</taxon>
        <taxon>Neopterygii</taxon>
        <taxon>Teleostei</taxon>
        <taxon>Neoteleostei</taxon>
        <taxon>Acanthomorphata</taxon>
        <taxon>Zeiogadaria</taxon>
        <taxon>Gadariae</taxon>
        <taxon>Gadiformes</taxon>
        <taxon>Gadoidei</taxon>
        <taxon>Merlucciidae</taxon>
        <taxon>Merluccius</taxon>
    </lineage>
</organism>
<evidence type="ECO:0000256" key="2">
    <source>
        <dbReference type="SAM" id="MobiDB-lite"/>
    </source>
</evidence>
<proteinExistence type="predicted"/>
<gene>
    <name evidence="3" type="primary">Ccdc71</name>
    <name evidence="3" type="ORF">N1851_010944</name>
</gene>
<feature type="compositionally biased region" description="Polar residues" evidence="2">
    <location>
        <begin position="171"/>
        <end position="180"/>
    </location>
</feature>
<dbReference type="EMBL" id="JAOPHQ010002002">
    <property type="protein sequence ID" value="KAK0148709.1"/>
    <property type="molecule type" value="Genomic_DNA"/>
</dbReference>